<dbReference type="Proteomes" id="UP000827724">
    <property type="component" value="Unassembled WGS sequence"/>
</dbReference>
<reference evidence="1" key="1">
    <citation type="submission" date="2021-08" db="EMBL/GenBank/DDBJ databases">
        <title>Chromosome-Level Trichoderma cornu-damae using Hi-C Data.</title>
        <authorList>
            <person name="Kim C.S."/>
        </authorList>
    </citation>
    <scope>NUCLEOTIDE SEQUENCE</scope>
    <source>
        <strain evidence="1">KA19-0412C</strain>
    </source>
</reference>
<protein>
    <submittedName>
        <fullName evidence="1">Uncharacterized protein</fullName>
    </submittedName>
</protein>
<evidence type="ECO:0000313" key="2">
    <source>
        <dbReference type="Proteomes" id="UP000827724"/>
    </source>
</evidence>
<evidence type="ECO:0000313" key="1">
    <source>
        <dbReference type="EMBL" id="KAH6603301.1"/>
    </source>
</evidence>
<dbReference type="AlphaFoldDB" id="A0A9P8QF20"/>
<sequence>MSLHPKCRLLLDRIPQVHILVPSNGDEKVQQHLLQRLRILSNNQGESLKGRGLFLRRIDLLHGGQELFREFRQRWRQLLCIAQAKAPEGDGGILGEPLGHARVRHYLDEALKQLWQPRLHALEVLHGNLAGRPAGIVNDAKSALDLLVEDAIHVELLQQNRDNGWDVLLHLGENVFGTVAEQGVRRLPHLIRGVLHAEAKELEEVVRGALDEFGRFVVFERLDDGAQEIEAGDEEILVGLVHAVVGGGVDALLEVRVDDVDAAQENCGRVGSEGLAEGQGDVGEAFEEREQLPRLVRDDVVSLDQRRHQLVHQLRPGDEGAEALGQRLDAVVEDVHVAVLVFAKAQHELLNDGAAVWLQLLAGLLLQIRKGRSARLLDFLVLVQHLAQDAVHRWEEEPLPLGLLGEVGRPRRVPAQGPAGNLPDDRLLVLKQGDQVRHQLGEVRGNGVHAAIGHRAESQHGGLSVRPFAVLEVLGEVWENRFEDGAAKVAGEHVERGRRALPDGPSLVGVRIVPVVEVVDLAFLQPLIHAGKLLVGTAVLAGIRRKVSLAVCSSRLGLFGKHGPDVLLSVLLVLIVRKPSEKGNVLPAVHHALQQDGDDFAQVRLQGGPEFFVLADGQPKLGGLAREVLVIALLLGDDIVHQAADVRL</sequence>
<keyword evidence="2" id="KW-1185">Reference proteome</keyword>
<name>A0A9P8QF20_9HYPO</name>
<gene>
    <name evidence="1" type="ORF">Trco_008076</name>
</gene>
<proteinExistence type="predicted"/>
<accession>A0A9P8QF20</accession>
<comment type="caution">
    <text evidence="1">The sequence shown here is derived from an EMBL/GenBank/DDBJ whole genome shotgun (WGS) entry which is preliminary data.</text>
</comment>
<organism evidence="1 2">
    <name type="scientific">Trichoderma cornu-damae</name>
    <dbReference type="NCBI Taxonomy" id="654480"/>
    <lineage>
        <taxon>Eukaryota</taxon>
        <taxon>Fungi</taxon>
        <taxon>Dikarya</taxon>
        <taxon>Ascomycota</taxon>
        <taxon>Pezizomycotina</taxon>
        <taxon>Sordariomycetes</taxon>
        <taxon>Hypocreomycetidae</taxon>
        <taxon>Hypocreales</taxon>
        <taxon>Hypocreaceae</taxon>
        <taxon>Trichoderma</taxon>
    </lineage>
</organism>
<dbReference type="EMBL" id="JAIWOZ010000007">
    <property type="protein sequence ID" value="KAH6603301.1"/>
    <property type="molecule type" value="Genomic_DNA"/>
</dbReference>